<proteinExistence type="predicted"/>
<evidence type="ECO:0000313" key="1">
    <source>
        <dbReference type="EMBL" id="JAH93464.1"/>
    </source>
</evidence>
<dbReference type="EMBL" id="GBXM01015113">
    <property type="protein sequence ID" value="JAH93464.1"/>
    <property type="molecule type" value="Transcribed_RNA"/>
</dbReference>
<reference evidence="1" key="2">
    <citation type="journal article" date="2015" name="Fish Shellfish Immunol.">
        <title>Early steps in the European eel (Anguilla anguilla)-Vibrio vulnificus interaction in the gills: Role of the RtxA13 toxin.</title>
        <authorList>
            <person name="Callol A."/>
            <person name="Pajuelo D."/>
            <person name="Ebbesson L."/>
            <person name="Teles M."/>
            <person name="MacKenzie S."/>
            <person name="Amaro C."/>
        </authorList>
    </citation>
    <scope>NUCLEOTIDE SEQUENCE</scope>
</reference>
<sequence length="57" mass="6883">MNIYNSYRYAVFEYFIQNVKITLGVQYIRRVGTKIMNYWRKVYTINGHATTTDCHQV</sequence>
<protein>
    <submittedName>
        <fullName evidence="1">Uncharacterized protein</fullName>
    </submittedName>
</protein>
<name>A0A0E9WSR0_ANGAN</name>
<organism evidence="1">
    <name type="scientific">Anguilla anguilla</name>
    <name type="common">European freshwater eel</name>
    <name type="synonym">Muraena anguilla</name>
    <dbReference type="NCBI Taxonomy" id="7936"/>
    <lineage>
        <taxon>Eukaryota</taxon>
        <taxon>Metazoa</taxon>
        <taxon>Chordata</taxon>
        <taxon>Craniata</taxon>
        <taxon>Vertebrata</taxon>
        <taxon>Euteleostomi</taxon>
        <taxon>Actinopterygii</taxon>
        <taxon>Neopterygii</taxon>
        <taxon>Teleostei</taxon>
        <taxon>Anguilliformes</taxon>
        <taxon>Anguillidae</taxon>
        <taxon>Anguilla</taxon>
    </lineage>
</organism>
<reference evidence="1" key="1">
    <citation type="submission" date="2014-11" db="EMBL/GenBank/DDBJ databases">
        <authorList>
            <person name="Amaro Gonzalez C."/>
        </authorList>
    </citation>
    <scope>NUCLEOTIDE SEQUENCE</scope>
</reference>
<accession>A0A0E9WSR0</accession>
<dbReference type="AlphaFoldDB" id="A0A0E9WSR0"/>